<keyword evidence="1" id="KW-0812">Transmembrane</keyword>
<dbReference type="PANTHER" id="PTHR33748:SF5">
    <property type="entry name" value="GROUND-LIKE DOMAIN-CONTAINING PROTEIN"/>
    <property type="match status" value="1"/>
</dbReference>
<accession>A0AAD4MZM1</accession>
<protein>
    <submittedName>
        <fullName evidence="2">Modulator of levamisole receptor-1 domain-containing protein</fullName>
    </submittedName>
</protein>
<evidence type="ECO:0000313" key="3">
    <source>
        <dbReference type="Proteomes" id="UP001201812"/>
    </source>
</evidence>
<dbReference type="InterPro" id="IPR033438">
    <property type="entry name" value="MOLO1"/>
</dbReference>
<evidence type="ECO:0000256" key="1">
    <source>
        <dbReference type="SAM" id="Phobius"/>
    </source>
</evidence>
<proteinExistence type="predicted"/>
<organism evidence="2 3">
    <name type="scientific">Ditylenchus destructor</name>
    <dbReference type="NCBI Taxonomy" id="166010"/>
    <lineage>
        <taxon>Eukaryota</taxon>
        <taxon>Metazoa</taxon>
        <taxon>Ecdysozoa</taxon>
        <taxon>Nematoda</taxon>
        <taxon>Chromadorea</taxon>
        <taxon>Rhabditida</taxon>
        <taxon>Tylenchina</taxon>
        <taxon>Tylenchomorpha</taxon>
        <taxon>Sphaerularioidea</taxon>
        <taxon>Anguinidae</taxon>
        <taxon>Anguininae</taxon>
        <taxon>Ditylenchus</taxon>
    </lineage>
</organism>
<feature type="transmembrane region" description="Helical" evidence="1">
    <location>
        <begin position="290"/>
        <end position="318"/>
    </location>
</feature>
<dbReference type="Proteomes" id="UP001201812">
    <property type="component" value="Unassembled WGS sequence"/>
</dbReference>
<dbReference type="GO" id="GO:0005892">
    <property type="term" value="C:acetylcholine-gated channel complex"/>
    <property type="evidence" value="ECO:0007669"/>
    <property type="project" value="InterPro"/>
</dbReference>
<reference evidence="2" key="1">
    <citation type="submission" date="2022-01" db="EMBL/GenBank/DDBJ databases">
        <title>Genome Sequence Resource for Two Populations of Ditylenchus destructor, the Migratory Endoparasitic Phytonematode.</title>
        <authorList>
            <person name="Zhang H."/>
            <person name="Lin R."/>
            <person name="Xie B."/>
        </authorList>
    </citation>
    <scope>NUCLEOTIDE SEQUENCE</scope>
    <source>
        <strain evidence="2">BazhouSP</strain>
    </source>
</reference>
<keyword evidence="1" id="KW-1133">Transmembrane helix</keyword>
<evidence type="ECO:0000313" key="2">
    <source>
        <dbReference type="EMBL" id="KAI1709926.1"/>
    </source>
</evidence>
<gene>
    <name evidence="2" type="ORF">DdX_10934</name>
</gene>
<comment type="caution">
    <text evidence="2">The sequence shown here is derived from an EMBL/GenBank/DDBJ whole genome shotgun (WGS) entry which is preliminary data.</text>
</comment>
<keyword evidence="1" id="KW-0472">Membrane</keyword>
<dbReference type="EMBL" id="JAKKPZ010000028">
    <property type="protein sequence ID" value="KAI1709926.1"/>
    <property type="molecule type" value="Genomic_DNA"/>
</dbReference>
<dbReference type="PANTHER" id="PTHR33748">
    <property type="entry name" value="PROTEIN CBG04600"/>
    <property type="match status" value="1"/>
</dbReference>
<name>A0AAD4MZM1_9BILA</name>
<sequence length="364" mass="41607">MGAGPLARPPPLPIMCDLVGTGTEFDVVHGLRPQLILFYLNRIEAEIGSNMTNLGGISTRGLAHRQFWNLNRISALLVLWIAIMFQVGSFEVVMVKSDNIWSVYRIPNPRQNNTECNTPVPSFLCDPEEVFTEAERLLLHYRLDLFEHETANPKVNDVCKQKGMRLGLAVTRNQLNNPIDVNPPTSVIQFISNKWRLDDECDKWLIFMYVNHTNKITFWEGPANTVALTDIYLAIGQEEKLLKQGKVLEGFMNILDNLQVLTNRRMKNMWNKSSRYTTLDGDFKFLPVDFYTALTMFSIALLTSMVVLGVGLLLQYCWKSHFGKKRDSDYLEAYRKNTNCVIESTSTACSTNEQVYNPTHMHRG</sequence>
<keyword evidence="3" id="KW-1185">Reference proteome</keyword>
<dbReference type="AlphaFoldDB" id="A0AAD4MZM1"/>
<dbReference type="Pfam" id="PF17175">
    <property type="entry name" value="MOLO1"/>
    <property type="match status" value="1"/>
</dbReference>
<keyword evidence="2" id="KW-0675">Receptor</keyword>